<evidence type="ECO:0000313" key="13">
    <source>
        <dbReference type="EMBL" id="MPN38160.1"/>
    </source>
</evidence>
<dbReference type="InterPro" id="IPR050736">
    <property type="entry name" value="Sensor_HK_Regulatory"/>
</dbReference>
<dbReference type="Gene3D" id="3.30.565.10">
    <property type="entry name" value="Histidine kinase-like ATPase, C-terminal domain"/>
    <property type="match status" value="1"/>
</dbReference>
<accession>A0A645HHE5</accession>
<dbReference type="EMBL" id="VSSQ01093231">
    <property type="protein sequence ID" value="MPN38160.1"/>
    <property type="molecule type" value="Genomic_DNA"/>
</dbReference>
<comment type="catalytic activity">
    <reaction evidence="1">
        <text>ATP + protein L-histidine = ADP + protein N-phospho-L-histidine.</text>
        <dbReference type="EC" id="2.7.13.3"/>
    </reaction>
</comment>
<dbReference type="InterPro" id="IPR005467">
    <property type="entry name" value="His_kinase_dom"/>
</dbReference>
<gene>
    <name evidence="13" type="primary">sasA_331</name>
    <name evidence="13" type="ORF">SDC9_185684</name>
</gene>
<dbReference type="GO" id="GO:0000160">
    <property type="term" value="P:phosphorelay signal transduction system"/>
    <property type="evidence" value="ECO:0007669"/>
    <property type="project" value="UniProtKB-KW"/>
</dbReference>
<keyword evidence="11" id="KW-0472">Membrane</keyword>
<dbReference type="PROSITE" id="PS50109">
    <property type="entry name" value="HIS_KIN"/>
    <property type="match status" value="1"/>
</dbReference>
<evidence type="ECO:0000256" key="11">
    <source>
        <dbReference type="ARBA" id="ARBA00023136"/>
    </source>
</evidence>
<evidence type="ECO:0000256" key="3">
    <source>
        <dbReference type="ARBA" id="ARBA00012438"/>
    </source>
</evidence>
<organism evidence="13">
    <name type="scientific">bioreactor metagenome</name>
    <dbReference type="NCBI Taxonomy" id="1076179"/>
    <lineage>
        <taxon>unclassified sequences</taxon>
        <taxon>metagenomes</taxon>
        <taxon>ecological metagenomes</taxon>
    </lineage>
</organism>
<name>A0A645HHE5_9ZZZZ</name>
<keyword evidence="7" id="KW-0547">Nucleotide-binding</keyword>
<dbReference type="PANTHER" id="PTHR43711:SF26">
    <property type="entry name" value="SENSOR HISTIDINE KINASE RCSC"/>
    <property type="match status" value="1"/>
</dbReference>
<dbReference type="GO" id="GO:0005886">
    <property type="term" value="C:plasma membrane"/>
    <property type="evidence" value="ECO:0007669"/>
    <property type="project" value="UniProtKB-SubCell"/>
</dbReference>
<dbReference type="GO" id="GO:0005524">
    <property type="term" value="F:ATP binding"/>
    <property type="evidence" value="ECO:0007669"/>
    <property type="project" value="UniProtKB-KW"/>
</dbReference>
<dbReference type="EC" id="2.7.13.3" evidence="3"/>
<evidence type="ECO:0000256" key="10">
    <source>
        <dbReference type="ARBA" id="ARBA00023012"/>
    </source>
</evidence>
<evidence type="ECO:0000256" key="8">
    <source>
        <dbReference type="ARBA" id="ARBA00022777"/>
    </source>
</evidence>
<evidence type="ECO:0000256" key="7">
    <source>
        <dbReference type="ARBA" id="ARBA00022741"/>
    </source>
</evidence>
<dbReference type="GO" id="GO:0004673">
    <property type="term" value="F:protein histidine kinase activity"/>
    <property type="evidence" value="ECO:0007669"/>
    <property type="project" value="UniProtKB-EC"/>
</dbReference>
<dbReference type="InterPro" id="IPR004358">
    <property type="entry name" value="Sig_transdc_His_kin-like_C"/>
</dbReference>
<dbReference type="PRINTS" id="PR00344">
    <property type="entry name" value="BCTRLSENSOR"/>
</dbReference>
<protein>
    <recommendedName>
        <fullName evidence="3">histidine kinase</fullName>
        <ecNumber evidence="3">2.7.13.3</ecNumber>
    </recommendedName>
</protein>
<dbReference type="FunFam" id="3.30.565.10:FF:000023">
    <property type="entry name" value="PAS domain-containing sensor histidine kinase"/>
    <property type="match status" value="1"/>
</dbReference>
<sequence>MVAKSLTESVFDYAKKSDIKLTFTSNVRTLFMLIDKDKTERILLNLLSNAIKNTLPGGNVELRIRYENNIVTFLVIDDGVGISLENQEIIFDRFRQANSTLSRSSEGCGIGLSLTKGLVELLGGQINVQSKVGKGSTFSFTLPVIKLKHNKKSKVSEGLSLKKKIEIELSDLNIY</sequence>
<keyword evidence="9" id="KW-0067">ATP-binding</keyword>
<dbReference type="PANTHER" id="PTHR43711">
    <property type="entry name" value="TWO-COMPONENT HISTIDINE KINASE"/>
    <property type="match status" value="1"/>
</dbReference>
<feature type="domain" description="Histidine kinase" evidence="12">
    <location>
        <begin position="1"/>
        <end position="146"/>
    </location>
</feature>
<dbReference type="SMART" id="SM00387">
    <property type="entry name" value="HATPase_c"/>
    <property type="match status" value="1"/>
</dbReference>
<evidence type="ECO:0000256" key="2">
    <source>
        <dbReference type="ARBA" id="ARBA00004236"/>
    </source>
</evidence>
<dbReference type="InterPro" id="IPR003594">
    <property type="entry name" value="HATPase_dom"/>
</dbReference>
<dbReference type="InterPro" id="IPR036890">
    <property type="entry name" value="HATPase_C_sf"/>
</dbReference>
<keyword evidence="4" id="KW-1003">Cell membrane</keyword>
<keyword evidence="5" id="KW-0597">Phosphoprotein</keyword>
<comment type="subcellular location">
    <subcellularLocation>
        <location evidence="2">Cell membrane</location>
    </subcellularLocation>
</comment>
<reference evidence="13" key="1">
    <citation type="submission" date="2019-08" db="EMBL/GenBank/DDBJ databases">
        <authorList>
            <person name="Kucharzyk K."/>
            <person name="Murdoch R.W."/>
            <person name="Higgins S."/>
            <person name="Loffler F."/>
        </authorList>
    </citation>
    <scope>NUCLEOTIDE SEQUENCE</scope>
</reference>
<evidence type="ECO:0000256" key="1">
    <source>
        <dbReference type="ARBA" id="ARBA00000085"/>
    </source>
</evidence>
<dbReference type="AlphaFoldDB" id="A0A645HHE5"/>
<evidence type="ECO:0000256" key="6">
    <source>
        <dbReference type="ARBA" id="ARBA00022679"/>
    </source>
</evidence>
<dbReference type="Pfam" id="PF02518">
    <property type="entry name" value="HATPase_c"/>
    <property type="match status" value="1"/>
</dbReference>
<evidence type="ECO:0000256" key="4">
    <source>
        <dbReference type="ARBA" id="ARBA00022475"/>
    </source>
</evidence>
<comment type="caution">
    <text evidence="13">The sequence shown here is derived from an EMBL/GenBank/DDBJ whole genome shotgun (WGS) entry which is preliminary data.</text>
</comment>
<evidence type="ECO:0000256" key="5">
    <source>
        <dbReference type="ARBA" id="ARBA00022553"/>
    </source>
</evidence>
<keyword evidence="6 13" id="KW-0808">Transferase</keyword>
<dbReference type="SUPFAM" id="SSF55874">
    <property type="entry name" value="ATPase domain of HSP90 chaperone/DNA topoisomerase II/histidine kinase"/>
    <property type="match status" value="1"/>
</dbReference>
<evidence type="ECO:0000256" key="9">
    <source>
        <dbReference type="ARBA" id="ARBA00022840"/>
    </source>
</evidence>
<proteinExistence type="predicted"/>
<evidence type="ECO:0000259" key="12">
    <source>
        <dbReference type="PROSITE" id="PS50109"/>
    </source>
</evidence>
<keyword evidence="10" id="KW-0902">Two-component regulatory system</keyword>
<keyword evidence="8 13" id="KW-0418">Kinase</keyword>